<accession>A0A127F8Y0</accession>
<evidence type="ECO:0000256" key="4">
    <source>
        <dbReference type="ARBA" id="ARBA00023136"/>
    </source>
</evidence>
<feature type="transmembrane region" description="Helical" evidence="5">
    <location>
        <begin position="43"/>
        <end position="68"/>
    </location>
</feature>
<keyword evidence="2 5" id="KW-0812">Transmembrane</keyword>
<dbReference type="Proteomes" id="UP000070250">
    <property type="component" value="Chromosome"/>
</dbReference>
<evidence type="ECO:0000256" key="2">
    <source>
        <dbReference type="ARBA" id="ARBA00022692"/>
    </source>
</evidence>
<dbReference type="GO" id="GO:0005886">
    <property type="term" value="C:plasma membrane"/>
    <property type="evidence" value="ECO:0007669"/>
    <property type="project" value="InterPro"/>
</dbReference>
<evidence type="ECO:0000313" key="8">
    <source>
        <dbReference type="Proteomes" id="UP000070250"/>
    </source>
</evidence>
<keyword evidence="8" id="KW-1185">Reference proteome</keyword>
<dbReference type="Pfam" id="PF06305">
    <property type="entry name" value="LapA_dom"/>
    <property type="match status" value="1"/>
</dbReference>
<keyword evidence="1" id="KW-1003">Cell membrane</keyword>
<dbReference type="AlphaFoldDB" id="A0A127F8Y0"/>
<keyword evidence="4 5" id="KW-0472">Membrane</keyword>
<dbReference type="STRING" id="465721.ACG33_07125"/>
<evidence type="ECO:0000256" key="3">
    <source>
        <dbReference type="ARBA" id="ARBA00022989"/>
    </source>
</evidence>
<sequence length="95" mass="10079">MSRVLFLSLVVVLALAALLITAMNPVHVDLELAFIRITAPLGLVLVVALAVGLLAGLASRAYWIAALLQERGRLRRALRRAESSSSSNKTADDAG</sequence>
<reference evidence="7 8" key="1">
    <citation type="submission" date="2015-06" db="EMBL/GenBank/DDBJ databases">
        <title>A Comprehensive Approach to Explore the Metabolic and Phylogenetic Diversity of Bacterial Steroid Degradation in the Environment: Testosterone as an Example.</title>
        <authorList>
            <person name="Yang F.-C."/>
            <person name="Chen Y.-L."/>
            <person name="Yu C.-P."/>
            <person name="Tang S.-L."/>
            <person name="Wang P.-H."/>
            <person name="Ismail W."/>
            <person name="Wang C.-H."/>
            <person name="Yang C.-Y."/>
            <person name="Chiang Y.-R."/>
        </authorList>
    </citation>
    <scope>NUCLEOTIDE SEQUENCE [LARGE SCALE GENOMIC DNA]</scope>
    <source>
        <strain evidence="7 8">DSM 18526</strain>
    </source>
</reference>
<gene>
    <name evidence="7" type="ORF">ACG33_07125</name>
</gene>
<dbReference type="EMBL" id="CP011971">
    <property type="protein sequence ID" value="AMN46872.1"/>
    <property type="molecule type" value="Genomic_DNA"/>
</dbReference>
<evidence type="ECO:0000259" key="6">
    <source>
        <dbReference type="Pfam" id="PF06305"/>
    </source>
</evidence>
<protein>
    <recommendedName>
        <fullName evidence="6">Lipopolysaccharide assembly protein A domain-containing protein</fullName>
    </recommendedName>
</protein>
<name>A0A127F8Y0_STEDE</name>
<evidence type="ECO:0000256" key="5">
    <source>
        <dbReference type="SAM" id="Phobius"/>
    </source>
</evidence>
<dbReference type="InterPro" id="IPR010445">
    <property type="entry name" value="LapA_dom"/>
</dbReference>
<evidence type="ECO:0000256" key="1">
    <source>
        <dbReference type="ARBA" id="ARBA00022475"/>
    </source>
</evidence>
<dbReference type="RefSeq" id="WP_066919899.1">
    <property type="nucleotide sequence ID" value="NZ_CP011971.1"/>
</dbReference>
<organism evidence="7 8">
    <name type="scientific">Steroidobacter denitrificans</name>
    <dbReference type="NCBI Taxonomy" id="465721"/>
    <lineage>
        <taxon>Bacteria</taxon>
        <taxon>Pseudomonadati</taxon>
        <taxon>Pseudomonadota</taxon>
        <taxon>Gammaproteobacteria</taxon>
        <taxon>Steroidobacterales</taxon>
        <taxon>Steroidobacteraceae</taxon>
        <taxon>Steroidobacter</taxon>
    </lineage>
</organism>
<evidence type="ECO:0000313" key="7">
    <source>
        <dbReference type="EMBL" id="AMN46872.1"/>
    </source>
</evidence>
<dbReference type="KEGG" id="sdf:ACG33_07125"/>
<keyword evidence="3 5" id="KW-1133">Transmembrane helix</keyword>
<proteinExistence type="predicted"/>
<feature type="domain" description="Lipopolysaccharide assembly protein A" evidence="6">
    <location>
        <begin position="24"/>
        <end position="83"/>
    </location>
</feature>